<proteinExistence type="predicted"/>
<comment type="caution">
    <text evidence="1">The sequence shown here is derived from an EMBL/GenBank/DDBJ whole genome shotgun (WGS) entry which is preliminary data.</text>
</comment>
<name>A0ACB8T3U9_9AGAM</name>
<keyword evidence="2" id="KW-1185">Reference proteome</keyword>
<reference evidence="1" key="1">
    <citation type="submission" date="2021-03" db="EMBL/GenBank/DDBJ databases">
        <authorList>
            <consortium name="DOE Joint Genome Institute"/>
            <person name="Ahrendt S."/>
            <person name="Looney B.P."/>
            <person name="Miyauchi S."/>
            <person name="Morin E."/>
            <person name="Drula E."/>
            <person name="Courty P.E."/>
            <person name="Chicoki N."/>
            <person name="Fauchery L."/>
            <person name="Kohler A."/>
            <person name="Kuo A."/>
            <person name="Labutti K."/>
            <person name="Pangilinan J."/>
            <person name="Lipzen A."/>
            <person name="Riley R."/>
            <person name="Andreopoulos W."/>
            <person name="He G."/>
            <person name="Johnson J."/>
            <person name="Barry K.W."/>
            <person name="Grigoriev I.V."/>
            <person name="Nagy L."/>
            <person name="Hibbett D."/>
            <person name="Henrissat B."/>
            <person name="Matheny P.B."/>
            <person name="Labbe J."/>
            <person name="Martin F."/>
        </authorList>
    </citation>
    <scope>NUCLEOTIDE SEQUENCE</scope>
    <source>
        <strain evidence="1">HHB10654</strain>
    </source>
</reference>
<dbReference type="EMBL" id="MU277206">
    <property type="protein sequence ID" value="KAI0062783.1"/>
    <property type="molecule type" value="Genomic_DNA"/>
</dbReference>
<organism evidence="1 2">
    <name type="scientific">Artomyces pyxidatus</name>
    <dbReference type="NCBI Taxonomy" id="48021"/>
    <lineage>
        <taxon>Eukaryota</taxon>
        <taxon>Fungi</taxon>
        <taxon>Dikarya</taxon>
        <taxon>Basidiomycota</taxon>
        <taxon>Agaricomycotina</taxon>
        <taxon>Agaricomycetes</taxon>
        <taxon>Russulales</taxon>
        <taxon>Auriscalpiaceae</taxon>
        <taxon>Artomyces</taxon>
    </lineage>
</organism>
<dbReference type="Proteomes" id="UP000814140">
    <property type="component" value="Unassembled WGS sequence"/>
</dbReference>
<gene>
    <name evidence="1" type="ORF">BV25DRAFT_1991323</name>
</gene>
<protein>
    <submittedName>
        <fullName evidence="1">Uncharacterized protein</fullName>
    </submittedName>
</protein>
<evidence type="ECO:0000313" key="1">
    <source>
        <dbReference type="EMBL" id="KAI0062783.1"/>
    </source>
</evidence>
<sequence>MLLGLLLVHPFLARISGSPVPSAPMNATNPFSLSDFVDSCDNIHTCRTLYTIVWSSLVTILACVWTAVHRNLPRPAKSGDQWLWHVVVRVLEAVKIVGLTLLVPEWVLAWAARQFLNARAVGKQLELARAQLEAARERHRKRTLLLGNARRTSAKSATETVVSQEDDGNGGKKSAATGGLSGVVEDEHMAFDVSMMAVDERAGRLKSKWTTRHGFFIIMGGFHYYVNGEPRHPLYFEDVLHLVRNAYLVPPTEDEIRGWSQGDALSKTIAVIQTLWSILQGVARHIEHRPITQLEVMTLAYTTMTVAMYVVWWYKPKNVGSATRVAVKTLPTPKSAKASGAEKDYWFWHAVVLVSGMQDPFVDLRTKSRIPTFYSGGTGKDSDLYADIFALAAAMVFGAIHCAAWSYTFPSDVERLIWRVSSVAIIAIPGLLLSFVQAWVILPLEKREGWKHSKIWVRIHVSIVVISVSVYIAARMLLIALAFTTLRSLPYGAYESIQWNLLIPHFA</sequence>
<evidence type="ECO:0000313" key="2">
    <source>
        <dbReference type="Proteomes" id="UP000814140"/>
    </source>
</evidence>
<accession>A0ACB8T3U9</accession>
<reference evidence="1" key="2">
    <citation type="journal article" date="2022" name="New Phytol.">
        <title>Evolutionary transition to the ectomycorrhizal habit in the genomes of a hyperdiverse lineage of mushroom-forming fungi.</title>
        <authorList>
            <person name="Looney B."/>
            <person name="Miyauchi S."/>
            <person name="Morin E."/>
            <person name="Drula E."/>
            <person name="Courty P.E."/>
            <person name="Kohler A."/>
            <person name="Kuo A."/>
            <person name="LaButti K."/>
            <person name="Pangilinan J."/>
            <person name="Lipzen A."/>
            <person name="Riley R."/>
            <person name="Andreopoulos W."/>
            <person name="He G."/>
            <person name="Johnson J."/>
            <person name="Nolan M."/>
            <person name="Tritt A."/>
            <person name="Barry K.W."/>
            <person name="Grigoriev I.V."/>
            <person name="Nagy L.G."/>
            <person name="Hibbett D."/>
            <person name="Henrissat B."/>
            <person name="Matheny P.B."/>
            <person name="Labbe J."/>
            <person name="Martin F.M."/>
        </authorList>
    </citation>
    <scope>NUCLEOTIDE SEQUENCE</scope>
    <source>
        <strain evidence="1">HHB10654</strain>
    </source>
</reference>